<feature type="compositionally biased region" description="Low complexity" evidence="1">
    <location>
        <begin position="452"/>
        <end position="473"/>
    </location>
</feature>
<feature type="non-terminal residue" evidence="2">
    <location>
        <position position="1"/>
    </location>
</feature>
<feature type="region of interest" description="Disordered" evidence="1">
    <location>
        <begin position="451"/>
        <end position="481"/>
    </location>
</feature>
<feature type="region of interest" description="Disordered" evidence="1">
    <location>
        <begin position="43"/>
        <end position="66"/>
    </location>
</feature>
<name>A0A699KMX2_TANCI</name>
<accession>A0A699KMX2</accession>
<comment type="caution">
    <text evidence="2">The sequence shown here is derived from an EMBL/GenBank/DDBJ whole genome shotgun (WGS) entry which is preliminary data.</text>
</comment>
<dbReference type="PROSITE" id="PS50330">
    <property type="entry name" value="UIM"/>
    <property type="match status" value="1"/>
</dbReference>
<evidence type="ECO:0000256" key="1">
    <source>
        <dbReference type="SAM" id="MobiDB-lite"/>
    </source>
</evidence>
<organism evidence="2">
    <name type="scientific">Tanacetum cinerariifolium</name>
    <name type="common">Dalmatian daisy</name>
    <name type="synonym">Chrysanthemum cinerariifolium</name>
    <dbReference type="NCBI Taxonomy" id="118510"/>
    <lineage>
        <taxon>Eukaryota</taxon>
        <taxon>Viridiplantae</taxon>
        <taxon>Streptophyta</taxon>
        <taxon>Embryophyta</taxon>
        <taxon>Tracheophyta</taxon>
        <taxon>Spermatophyta</taxon>
        <taxon>Magnoliopsida</taxon>
        <taxon>eudicotyledons</taxon>
        <taxon>Gunneridae</taxon>
        <taxon>Pentapetalae</taxon>
        <taxon>asterids</taxon>
        <taxon>campanulids</taxon>
        <taxon>Asterales</taxon>
        <taxon>Asteraceae</taxon>
        <taxon>Asteroideae</taxon>
        <taxon>Anthemideae</taxon>
        <taxon>Anthemidinae</taxon>
        <taxon>Tanacetum</taxon>
    </lineage>
</organism>
<dbReference type="Pfam" id="PF02809">
    <property type="entry name" value="UIM"/>
    <property type="match status" value="1"/>
</dbReference>
<reference evidence="2" key="1">
    <citation type="journal article" date="2019" name="Sci. Rep.">
        <title>Draft genome of Tanacetum cinerariifolium, the natural source of mosquito coil.</title>
        <authorList>
            <person name="Yamashiro T."/>
            <person name="Shiraishi A."/>
            <person name="Satake H."/>
            <person name="Nakayama K."/>
        </authorList>
    </citation>
    <scope>NUCLEOTIDE SEQUENCE</scope>
</reference>
<gene>
    <name evidence="2" type="ORF">Tci_669645</name>
</gene>
<dbReference type="InterPro" id="IPR003903">
    <property type="entry name" value="UIM_dom"/>
</dbReference>
<proteinExistence type="predicted"/>
<dbReference type="EMBL" id="BKCJ010525934">
    <property type="protein sequence ID" value="GFA97673.1"/>
    <property type="molecule type" value="Genomic_DNA"/>
</dbReference>
<evidence type="ECO:0008006" key="3">
    <source>
        <dbReference type="Google" id="ProtNLM"/>
    </source>
</evidence>
<evidence type="ECO:0000313" key="2">
    <source>
        <dbReference type="EMBL" id="GFA97673.1"/>
    </source>
</evidence>
<feature type="region of interest" description="Disordered" evidence="1">
    <location>
        <begin position="129"/>
        <end position="197"/>
    </location>
</feature>
<protein>
    <recommendedName>
        <fullName evidence="3">Histone deacetylase 14</fullName>
    </recommendedName>
</protein>
<dbReference type="AlphaFoldDB" id="A0A699KMX2"/>
<sequence length="481" mass="53257">KGLYGLKNLFPNPFGVVNVGAMNDTPKNLKHRMSWPAISSSFTRKTHVDHRQDGSPMKNLTTTSRRKKKTTHLLILSVRFVKKDGREIFDMSIPNALLIDEIKGAPYYGEYQEHDAKCQQYLDAEHGKVEEGGATESPKATKVTKHEIAKATKPAGDKAPTLTSTQPPKPKPAPTQPSKAIPKKKQKLVKETINEPSLAKRSKGGLIGKIRKPRIPLKLVDEPSAKDVLVEEPTYNEEEANLQRALELSLKEQAERSQGPARPVVIREPDSERIQPLPDVQGKGKKKRRTPMLTEAFGHAESPSLDAELPLIDSETESDNIASGSILEIKIKARLNQTLMIMMKARLDQTIQMDEEFTTTAYPNVQENLKLPSKDSMIPEEPASSTRTLSSLQNLEKELSFIDQFFVEKKQEEEPGKTNAKAKVQSMVSVPIHQDTSSVPPMTTLVIDIMKSQSGSSLPTSTTTTSEVMTTTTIPPPPPQP</sequence>